<sequence>MEEQQERRNHKGRGIISSHTEEQASKQAGRQAGRQASKQEGIQGFHSDLGKCVNSTKATVAQPASQPVPATPPKARRQTPDSPASSIPFSLTHTCPSAKDPHTYTSLLHLPDSQQLSTRPYTIDTNPRSTAQASHSSLSLHRALLDLSLLPSHTAQRHAITPSSQSYDARTIAQTPKQADKLSHLYLFIRYCSGQPRWCKDPCHSQHTTVLDTRPTVASKSPSHSTEATKATTSLPLARSWGRVAGNGGVVEIEPRDGAPHTYTIDPHESASLQHLSRGELEQTVVSDELPEYSRT</sequence>
<name>A0AAW0UK15_SCYPA</name>
<dbReference type="Proteomes" id="UP001487740">
    <property type="component" value="Unassembled WGS sequence"/>
</dbReference>
<gene>
    <name evidence="2" type="ORF">O3P69_003269</name>
</gene>
<feature type="region of interest" description="Disordered" evidence="1">
    <location>
        <begin position="271"/>
        <end position="296"/>
    </location>
</feature>
<evidence type="ECO:0000256" key="1">
    <source>
        <dbReference type="SAM" id="MobiDB-lite"/>
    </source>
</evidence>
<dbReference type="AlphaFoldDB" id="A0AAW0UK15"/>
<protein>
    <submittedName>
        <fullName evidence="2">Uncharacterized protein</fullName>
    </submittedName>
</protein>
<proteinExistence type="predicted"/>
<organism evidence="2 3">
    <name type="scientific">Scylla paramamosain</name>
    <name type="common">Mud crab</name>
    <dbReference type="NCBI Taxonomy" id="85552"/>
    <lineage>
        <taxon>Eukaryota</taxon>
        <taxon>Metazoa</taxon>
        <taxon>Ecdysozoa</taxon>
        <taxon>Arthropoda</taxon>
        <taxon>Crustacea</taxon>
        <taxon>Multicrustacea</taxon>
        <taxon>Malacostraca</taxon>
        <taxon>Eumalacostraca</taxon>
        <taxon>Eucarida</taxon>
        <taxon>Decapoda</taxon>
        <taxon>Pleocyemata</taxon>
        <taxon>Brachyura</taxon>
        <taxon>Eubrachyura</taxon>
        <taxon>Portunoidea</taxon>
        <taxon>Portunidae</taxon>
        <taxon>Portuninae</taxon>
        <taxon>Scylla</taxon>
    </lineage>
</organism>
<feature type="region of interest" description="Disordered" evidence="1">
    <location>
        <begin position="214"/>
        <end position="233"/>
    </location>
</feature>
<feature type="compositionally biased region" description="Polar residues" evidence="1">
    <location>
        <begin position="53"/>
        <end position="65"/>
    </location>
</feature>
<evidence type="ECO:0000313" key="2">
    <source>
        <dbReference type="EMBL" id="KAK8400489.1"/>
    </source>
</evidence>
<feature type="compositionally biased region" description="Polar residues" evidence="1">
    <location>
        <begin position="80"/>
        <end position="95"/>
    </location>
</feature>
<accession>A0AAW0UK15</accession>
<reference evidence="2 3" key="1">
    <citation type="submission" date="2023-03" db="EMBL/GenBank/DDBJ databases">
        <title>High-quality genome of Scylla paramamosain provides insights in environmental adaptation.</title>
        <authorList>
            <person name="Zhang L."/>
        </authorList>
    </citation>
    <scope>NUCLEOTIDE SEQUENCE [LARGE SCALE GENOMIC DNA]</scope>
    <source>
        <strain evidence="2">LZ_2023a</strain>
        <tissue evidence="2">Muscle</tissue>
    </source>
</reference>
<dbReference type="EMBL" id="JARAKH010000010">
    <property type="protein sequence ID" value="KAK8400489.1"/>
    <property type="molecule type" value="Genomic_DNA"/>
</dbReference>
<evidence type="ECO:0000313" key="3">
    <source>
        <dbReference type="Proteomes" id="UP001487740"/>
    </source>
</evidence>
<comment type="caution">
    <text evidence="2">The sequence shown here is derived from an EMBL/GenBank/DDBJ whole genome shotgun (WGS) entry which is preliminary data.</text>
</comment>
<feature type="region of interest" description="Disordered" evidence="1">
    <location>
        <begin position="1"/>
        <end position="111"/>
    </location>
</feature>
<keyword evidence="3" id="KW-1185">Reference proteome</keyword>